<reference evidence="3 4" key="2">
    <citation type="journal article" date="2011" name="J. Bacteriol.">
        <title>Complete genome sequence of Burkholderia rhizoxinica, an endosymbiont of Rhizopus microsporus.</title>
        <authorList>
            <person name="Lackner G."/>
            <person name="Moebius N."/>
            <person name="Partida-Martinez L."/>
            <person name="Hertweck C."/>
        </authorList>
    </citation>
    <scope>NUCLEOTIDE SEQUENCE [LARGE SCALE GENOMIC DNA]</scope>
    <source>
        <strain evidence="4">DSM 19002 / CIP 109453 / HKI 454</strain>
        <plasmid evidence="3 4">pBRH02</plasmid>
    </source>
</reference>
<geneLocation type="plasmid" evidence="3 4">
    <name>pBRH02</name>
</geneLocation>
<keyword evidence="1" id="KW-0812">Transmembrane</keyword>
<name>E5AWC3_MYCRK</name>
<evidence type="ECO:0000313" key="3">
    <source>
        <dbReference type="EMBL" id="CBW77425.1"/>
    </source>
</evidence>
<proteinExistence type="predicted"/>
<gene>
    <name evidence="3" type="ordered locus">RBRH_00735</name>
</gene>
<dbReference type="AlphaFoldDB" id="E5AWC3"/>
<sequence length="185" mass="20604">MVQDLRSVLRVAQGRQTQTSAVVLNGRMLYSGCERGPRQATMATRANGQARCIGPSIRSGIGWRSMLRRPMSKRAQVQVLAQEVQLVSGQSVKLAFADQGYTGKEPAQAAQDEGIEVQVIKLPEAKKGFILLPRRWVVERSLGWLNRFRRLARDDERLPETLVGLHFVVFAMLMLVHAAPILQSA</sequence>
<organism evidence="3 4">
    <name type="scientific">Mycetohabitans rhizoxinica (strain DSM 19002 / CIP 109453 / HKI 454)</name>
    <name type="common">Paraburkholderia rhizoxinica</name>
    <dbReference type="NCBI Taxonomy" id="882378"/>
    <lineage>
        <taxon>Bacteria</taxon>
        <taxon>Pseudomonadati</taxon>
        <taxon>Pseudomonadota</taxon>
        <taxon>Betaproteobacteria</taxon>
        <taxon>Burkholderiales</taxon>
        <taxon>Burkholderiaceae</taxon>
        <taxon>Mycetohabitans</taxon>
    </lineage>
</organism>
<dbReference type="HOGENOM" id="CLU_055261_0_0_4"/>
<accession>E5AWC3</accession>
<dbReference type="PANTHER" id="PTHR30007:SF0">
    <property type="entry name" value="TRANSPOSASE"/>
    <property type="match status" value="1"/>
</dbReference>
<evidence type="ECO:0000313" key="4">
    <source>
        <dbReference type="Proteomes" id="UP000007437"/>
    </source>
</evidence>
<dbReference type="KEGG" id="brh:RBRH_00735"/>
<dbReference type="InterPro" id="IPR025668">
    <property type="entry name" value="Tnp_DDE_dom"/>
</dbReference>
<keyword evidence="1" id="KW-1133">Transmembrane helix</keyword>
<keyword evidence="3" id="KW-0614">Plasmid</keyword>
<dbReference type="EMBL" id="FR687361">
    <property type="protein sequence ID" value="CBW77425.1"/>
    <property type="molecule type" value="Genomic_DNA"/>
</dbReference>
<dbReference type="Pfam" id="PF13586">
    <property type="entry name" value="DDE_Tnp_1_2"/>
    <property type="match status" value="1"/>
</dbReference>
<keyword evidence="1" id="KW-0472">Membrane</keyword>
<reference key="1">
    <citation type="submission" date="2010-09" db="EMBL/GenBank/DDBJ databases">
        <title>Complete genome sequence of Burkholderia rhizoxinica, the endosymbiont of the phytopathogenic fungus Rhizopus microsporus.</title>
        <authorList>
            <person name="Lackner G."/>
            <person name="Moebius N."/>
            <person name="Partida-Martinez L.P."/>
            <person name="Hertweck C."/>
        </authorList>
    </citation>
    <scope>NUCLEOTIDE SEQUENCE</scope>
    <source>
        <strain>HKI 454</strain>
    </source>
</reference>
<feature type="domain" description="Transposase DDE" evidence="2">
    <location>
        <begin position="97"/>
        <end position="175"/>
    </location>
</feature>
<evidence type="ECO:0000259" key="2">
    <source>
        <dbReference type="Pfam" id="PF13586"/>
    </source>
</evidence>
<protein>
    <submittedName>
        <fullName evidence="3">Transposase</fullName>
    </submittedName>
</protein>
<dbReference type="PANTHER" id="PTHR30007">
    <property type="entry name" value="PHP DOMAIN PROTEIN"/>
    <property type="match status" value="1"/>
</dbReference>
<evidence type="ECO:0000256" key="1">
    <source>
        <dbReference type="SAM" id="Phobius"/>
    </source>
</evidence>
<feature type="transmembrane region" description="Helical" evidence="1">
    <location>
        <begin position="162"/>
        <end position="182"/>
    </location>
</feature>
<dbReference type="Proteomes" id="UP000007437">
    <property type="component" value="Plasmid pBRH02"/>
</dbReference>